<dbReference type="KEGG" id="mbah:HYN46_02340"/>
<dbReference type="InterPro" id="IPR029058">
    <property type="entry name" value="AB_hydrolase_fold"/>
</dbReference>
<evidence type="ECO:0000313" key="3">
    <source>
        <dbReference type="Proteomes" id="UP000253940"/>
    </source>
</evidence>
<dbReference type="GO" id="GO:0016787">
    <property type="term" value="F:hydrolase activity"/>
    <property type="evidence" value="ECO:0007669"/>
    <property type="project" value="UniProtKB-KW"/>
</dbReference>
<sequence>MPENDAAQTHFPLLLLPGFMLNEHLWDDIQDGLSELRTLHFGNITQDDSIAAMAERVLEHAPAEFTLVGFSMGGYVAQHVYRLAPHRVKALILMNTSAHQQTELEVARTQSQVELAKSVPFKGLTRRALAASVAPDRAGDQVLLGRLQTMALTNGKDVFIRQLSALRDDGYAHLDKVQCPTLIIASRQDQMRSVAESEQMADLIPNSKLVVFEEAGHMTPLEVPELVLQTLTEWLQDAP</sequence>
<dbReference type="OrthoDB" id="2086224at2"/>
<protein>
    <submittedName>
        <fullName evidence="2">Alpha/beta hydrolase</fullName>
    </submittedName>
</protein>
<gene>
    <name evidence="2" type="ORF">HYN46_02340</name>
</gene>
<dbReference type="Pfam" id="PF00561">
    <property type="entry name" value="Abhydrolase_1"/>
    <property type="match status" value="1"/>
</dbReference>
<keyword evidence="3" id="KW-1185">Reference proteome</keyword>
<dbReference type="SUPFAM" id="SSF53474">
    <property type="entry name" value="alpha/beta-Hydrolases"/>
    <property type="match status" value="1"/>
</dbReference>
<evidence type="ECO:0000313" key="2">
    <source>
        <dbReference type="EMBL" id="AXI01818.1"/>
    </source>
</evidence>
<dbReference type="AlphaFoldDB" id="A0A345P3F9"/>
<dbReference type="RefSeq" id="WP_114897928.1">
    <property type="nucleotide sequence ID" value="NZ_CP031222.1"/>
</dbReference>
<dbReference type="EMBL" id="CP031222">
    <property type="protein sequence ID" value="AXI01818.1"/>
    <property type="molecule type" value="Genomic_DNA"/>
</dbReference>
<dbReference type="InterPro" id="IPR050266">
    <property type="entry name" value="AB_hydrolase_sf"/>
</dbReference>
<evidence type="ECO:0000259" key="1">
    <source>
        <dbReference type="Pfam" id="PF00561"/>
    </source>
</evidence>
<reference evidence="2 3" key="1">
    <citation type="submission" date="2018-07" db="EMBL/GenBank/DDBJ databases">
        <title>Genome sequencing of Moraxellaceae gen. HYN0046.</title>
        <authorList>
            <person name="Kim M."/>
            <person name="Yi H."/>
        </authorList>
    </citation>
    <scope>NUCLEOTIDE SEQUENCE [LARGE SCALE GENOMIC DNA]</scope>
    <source>
        <strain evidence="2 3">HYN0046</strain>
    </source>
</reference>
<accession>A0A345P3F9</accession>
<feature type="domain" description="AB hydrolase-1" evidence="1">
    <location>
        <begin position="47"/>
        <end position="222"/>
    </location>
</feature>
<name>A0A345P3F9_9GAMM</name>
<proteinExistence type="predicted"/>
<dbReference type="InterPro" id="IPR000073">
    <property type="entry name" value="AB_hydrolase_1"/>
</dbReference>
<keyword evidence="2" id="KW-0378">Hydrolase</keyword>
<dbReference type="Proteomes" id="UP000253940">
    <property type="component" value="Chromosome"/>
</dbReference>
<dbReference type="PANTHER" id="PTHR43798">
    <property type="entry name" value="MONOACYLGLYCEROL LIPASE"/>
    <property type="match status" value="1"/>
</dbReference>
<dbReference type="Gene3D" id="3.40.50.1820">
    <property type="entry name" value="alpha/beta hydrolase"/>
    <property type="match status" value="1"/>
</dbReference>
<organism evidence="2 3">
    <name type="scientific">Aquirhabdus parva</name>
    <dbReference type="NCBI Taxonomy" id="2283318"/>
    <lineage>
        <taxon>Bacteria</taxon>
        <taxon>Pseudomonadati</taxon>
        <taxon>Pseudomonadota</taxon>
        <taxon>Gammaproteobacteria</taxon>
        <taxon>Moraxellales</taxon>
        <taxon>Moraxellaceae</taxon>
        <taxon>Aquirhabdus</taxon>
    </lineage>
</organism>